<comment type="subcellular location">
    <subcellularLocation>
        <location evidence="3">Endosome</location>
        <location evidence="3">Multivesicular body membrane</location>
        <topology evidence="3">Single-pass type II membrane protein</topology>
    </subcellularLocation>
    <subcellularLocation>
        <location evidence="2">Prevacuolar compartment membrane</location>
        <topology evidence="2">Single-pass type II membrane protein</topology>
    </subcellularLocation>
</comment>
<dbReference type="InterPro" id="IPR002921">
    <property type="entry name" value="Fungal_lipase-type"/>
</dbReference>
<dbReference type="AlphaFoldDB" id="A0A5C3M1F8"/>
<comment type="function">
    <text evidence="17">Lipase which is essential for lysis of subvacuolar cytoplasm to vacuole targeted bodies and intravacuolar autophagic bodies. Involved in the lysis of intravacuolar multivesicular body (MVB) vesicles. The intravacuolar membrane disintegration by ATG15 is critical to life span extension.</text>
</comment>
<evidence type="ECO:0000256" key="12">
    <source>
        <dbReference type="ARBA" id="ARBA00022989"/>
    </source>
</evidence>
<name>A0A5C3M1F8_9AGAR</name>
<dbReference type="Pfam" id="PF01764">
    <property type="entry name" value="Lipase_3"/>
    <property type="match status" value="1"/>
</dbReference>
<dbReference type="GO" id="GO:0034496">
    <property type="term" value="P:multivesicular body membrane disassembly"/>
    <property type="evidence" value="ECO:0007669"/>
    <property type="project" value="TreeGrafter"/>
</dbReference>
<evidence type="ECO:0000256" key="13">
    <source>
        <dbReference type="ARBA" id="ARBA00023006"/>
    </source>
</evidence>
<dbReference type="Gene3D" id="3.40.50.1820">
    <property type="entry name" value="alpha/beta hydrolase"/>
    <property type="match status" value="1"/>
</dbReference>
<keyword evidence="23" id="KW-1185">Reference proteome</keyword>
<gene>
    <name evidence="22" type="ORF">BDQ12DRAFT_688922</name>
</gene>
<keyword evidence="11" id="KW-0735">Signal-anchor</keyword>
<evidence type="ECO:0000259" key="21">
    <source>
        <dbReference type="Pfam" id="PF01764"/>
    </source>
</evidence>
<feature type="signal peptide" evidence="20">
    <location>
        <begin position="1"/>
        <end position="22"/>
    </location>
</feature>
<keyword evidence="12" id="KW-1133">Transmembrane helix</keyword>
<keyword evidence="16" id="KW-0325">Glycoprotein</keyword>
<keyword evidence="15" id="KW-0472">Membrane</keyword>
<dbReference type="InterPro" id="IPR029058">
    <property type="entry name" value="AB_hydrolase_fold"/>
</dbReference>
<dbReference type="GO" id="GO:0005775">
    <property type="term" value="C:vacuolar lumen"/>
    <property type="evidence" value="ECO:0007669"/>
    <property type="project" value="TreeGrafter"/>
</dbReference>
<evidence type="ECO:0000256" key="15">
    <source>
        <dbReference type="ARBA" id="ARBA00023136"/>
    </source>
</evidence>
<evidence type="ECO:0000256" key="14">
    <source>
        <dbReference type="ARBA" id="ARBA00023098"/>
    </source>
</evidence>
<dbReference type="GO" id="GO:0004806">
    <property type="term" value="F:triacylglycerol lipase activity"/>
    <property type="evidence" value="ECO:0007669"/>
    <property type="project" value="UniProtKB-EC"/>
</dbReference>
<evidence type="ECO:0000256" key="9">
    <source>
        <dbReference type="ARBA" id="ARBA00022801"/>
    </source>
</evidence>
<evidence type="ECO:0000256" key="4">
    <source>
        <dbReference type="ARBA" id="ARBA00010701"/>
    </source>
</evidence>
<dbReference type="GO" id="GO:0032585">
    <property type="term" value="C:multivesicular body membrane"/>
    <property type="evidence" value="ECO:0007669"/>
    <property type="project" value="UniProtKB-SubCell"/>
</dbReference>
<evidence type="ECO:0000313" key="23">
    <source>
        <dbReference type="Proteomes" id="UP000308652"/>
    </source>
</evidence>
<comment type="similarity">
    <text evidence="4">Belongs to the AB hydrolase superfamily. Lipase family.</text>
</comment>
<evidence type="ECO:0000256" key="5">
    <source>
        <dbReference type="ARBA" id="ARBA00011137"/>
    </source>
</evidence>
<evidence type="ECO:0000256" key="8">
    <source>
        <dbReference type="ARBA" id="ARBA00022753"/>
    </source>
</evidence>
<evidence type="ECO:0000256" key="18">
    <source>
        <dbReference type="ARBA" id="ARBA00029828"/>
    </source>
</evidence>
<dbReference type="SUPFAM" id="SSF53474">
    <property type="entry name" value="alpha/beta-Hydrolases"/>
    <property type="match status" value="1"/>
</dbReference>
<keyword evidence="7" id="KW-0812">Transmembrane</keyword>
<evidence type="ECO:0000256" key="6">
    <source>
        <dbReference type="ARBA" id="ARBA00013279"/>
    </source>
</evidence>
<keyword evidence="8" id="KW-0967">Endosome</keyword>
<evidence type="ECO:0000256" key="1">
    <source>
        <dbReference type="ARBA" id="ARBA00001024"/>
    </source>
</evidence>
<comment type="subunit">
    <text evidence="5">Binds to both phosphatidylinositol (PI) and phosphatidylinositol 3,5-bisphosphate (PIP2).</text>
</comment>
<dbReference type="EMBL" id="ML213627">
    <property type="protein sequence ID" value="TFK34831.1"/>
    <property type="molecule type" value="Genomic_DNA"/>
</dbReference>
<dbReference type="EC" id="3.1.1.3" evidence="6"/>
<dbReference type="OrthoDB" id="58570at2759"/>
<reference evidence="22 23" key="1">
    <citation type="journal article" date="2019" name="Nat. Ecol. Evol.">
        <title>Megaphylogeny resolves global patterns of mushroom evolution.</title>
        <authorList>
            <person name="Varga T."/>
            <person name="Krizsan K."/>
            <person name="Foldi C."/>
            <person name="Dima B."/>
            <person name="Sanchez-Garcia M."/>
            <person name="Sanchez-Ramirez S."/>
            <person name="Szollosi G.J."/>
            <person name="Szarkandi J.G."/>
            <person name="Papp V."/>
            <person name="Albert L."/>
            <person name="Andreopoulos W."/>
            <person name="Angelini C."/>
            <person name="Antonin V."/>
            <person name="Barry K.W."/>
            <person name="Bougher N.L."/>
            <person name="Buchanan P."/>
            <person name="Buyck B."/>
            <person name="Bense V."/>
            <person name="Catcheside P."/>
            <person name="Chovatia M."/>
            <person name="Cooper J."/>
            <person name="Damon W."/>
            <person name="Desjardin D."/>
            <person name="Finy P."/>
            <person name="Geml J."/>
            <person name="Haridas S."/>
            <person name="Hughes K."/>
            <person name="Justo A."/>
            <person name="Karasinski D."/>
            <person name="Kautmanova I."/>
            <person name="Kiss B."/>
            <person name="Kocsube S."/>
            <person name="Kotiranta H."/>
            <person name="LaButti K.M."/>
            <person name="Lechner B.E."/>
            <person name="Liimatainen K."/>
            <person name="Lipzen A."/>
            <person name="Lukacs Z."/>
            <person name="Mihaltcheva S."/>
            <person name="Morgado L.N."/>
            <person name="Niskanen T."/>
            <person name="Noordeloos M.E."/>
            <person name="Ohm R.A."/>
            <person name="Ortiz-Santana B."/>
            <person name="Ovrebo C."/>
            <person name="Racz N."/>
            <person name="Riley R."/>
            <person name="Savchenko A."/>
            <person name="Shiryaev A."/>
            <person name="Soop K."/>
            <person name="Spirin V."/>
            <person name="Szebenyi C."/>
            <person name="Tomsovsky M."/>
            <person name="Tulloss R.E."/>
            <person name="Uehling J."/>
            <person name="Grigoriev I.V."/>
            <person name="Vagvolgyi C."/>
            <person name="Papp T."/>
            <person name="Martin F.M."/>
            <person name="Miettinen O."/>
            <person name="Hibbett D.S."/>
            <person name="Nagy L.G."/>
        </authorList>
    </citation>
    <scope>NUCLEOTIDE SEQUENCE [LARGE SCALE GENOMIC DNA]</scope>
    <source>
        <strain evidence="22 23">CBS 166.37</strain>
    </source>
</reference>
<feature type="chain" id="PRO_5022697414" description="triacylglycerol lipase" evidence="20">
    <location>
        <begin position="23"/>
        <end position="469"/>
    </location>
</feature>
<feature type="domain" description="Fungal lipase-type" evidence="21">
    <location>
        <begin position="260"/>
        <end position="287"/>
    </location>
</feature>
<dbReference type="PANTHER" id="PTHR47175:SF2">
    <property type="entry name" value="LIPASE ATG15-RELATED"/>
    <property type="match status" value="1"/>
</dbReference>
<dbReference type="InterPro" id="IPR050805">
    <property type="entry name" value="ATG15_Lipase"/>
</dbReference>
<keyword evidence="9 22" id="KW-0378">Hydrolase</keyword>
<organism evidence="22 23">
    <name type="scientific">Crucibulum laeve</name>
    <dbReference type="NCBI Taxonomy" id="68775"/>
    <lineage>
        <taxon>Eukaryota</taxon>
        <taxon>Fungi</taxon>
        <taxon>Dikarya</taxon>
        <taxon>Basidiomycota</taxon>
        <taxon>Agaricomycotina</taxon>
        <taxon>Agaricomycetes</taxon>
        <taxon>Agaricomycetidae</taxon>
        <taxon>Agaricales</taxon>
        <taxon>Agaricineae</taxon>
        <taxon>Nidulariaceae</taxon>
        <taxon>Crucibulum</taxon>
    </lineage>
</organism>
<keyword evidence="14" id="KW-0443">Lipid metabolism</keyword>
<evidence type="ECO:0000256" key="19">
    <source>
        <dbReference type="SAM" id="MobiDB-lite"/>
    </source>
</evidence>
<dbReference type="STRING" id="68775.A0A5C3M1F8"/>
<dbReference type="PANTHER" id="PTHR47175">
    <property type="entry name" value="LIPASE ATG15-RELATED"/>
    <property type="match status" value="1"/>
</dbReference>
<dbReference type="CDD" id="cd00519">
    <property type="entry name" value="Lipase_3"/>
    <property type="match status" value="1"/>
</dbReference>
<dbReference type="GO" id="GO:0006660">
    <property type="term" value="P:phosphatidylserine catabolic process"/>
    <property type="evidence" value="ECO:0007669"/>
    <property type="project" value="TreeGrafter"/>
</dbReference>
<dbReference type="GO" id="GO:0046461">
    <property type="term" value="P:neutral lipid catabolic process"/>
    <property type="evidence" value="ECO:0007669"/>
    <property type="project" value="TreeGrafter"/>
</dbReference>
<evidence type="ECO:0000256" key="7">
    <source>
        <dbReference type="ARBA" id="ARBA00022692"/>
    </source>
</evidence>
<dbReference type="GO" id="GO:0004620">
    <property type="term" value="F:phospholipase activity"/>
    <property type="evidence" value="ECO:0007669"/>
    <property type="project" value="TreeGrafter"/>
</dbReference>
<evidence type="ECO:0000256" key="2">
    <source>
        <dbReference type="ARBA" id="ARBA00004270"/>
    </source>
</evidence>
<comment type="catalytic activity">
    <reaction evidence="1">
        <text>a triacylglycerol + H2O = a diacylglycerol + a fatty acid + H(+)</text>
        <dbReference type="Rhea" id="RHEA:12044"/>
        <dbReference type="ChEBI" id="CHEBI:15377"/>
        <dbReference type="ChEBI" id="CHEBI:15378"/>
        <dbReference type="ChEBI" id="CHEBI:17855"/>
        <dbReference type="ChEBI" id="CHEBI:18035"/>
        <dbReference type="ChEBI" id="CHEBI:28868"/>
        <dbReference type="EC" id="3.1.1.3"/>
    </reaction>
</comment>
<evidence type="ECO:0000256" key="11">
    <source>
        <dbReference type="ARBA" id="ARBA00022968"/>
    </source>
</evidence>
<sequence>MLFSLPTTLNALLTFLLSSSDGSGPPTVVPTSHSKPLTFHLRHHHATTKDTRNIFADVSPSSLSSLAPDEEASFTLSPTRIHVPRPPSHEAFTTARLNSFYGIQESLDWKDVEVGGPDVEDREVLLTLAKMTSNSYYEPGHAEWYDLGDNWNKTKPFGWDPDADGFRGHLFVSEDNSTVIISVKGTSAGWIVGGGGPTTRKDKLNDNLLFSCCCARVGPTWSTVCDCFSSGYRCDQTCVERALADDGLFYPIGTNLYNNVTYMYPSANIWLTGHSLGGALASLVGATFGAPVVTFEAVPERMAARRLHLPSPPSVLHITHVYNTADPIAMGTCNGVSSLCAIAGFAMESRCHQGQVIRFDTVSELGWSVALGNHAIKVIVDKLLATDGDWASSVPAPTLQSNEAAWFSGLWPGWGKDKDKEEEKKKLRKVPKPRMASEVEGGEDGECSDCFSWEFGDYKNLTNQGLLGL</sequence>
<dbReference type="Proteomes" id="UP000308652">
    <property type="component" value="Unassembled WGS sequence"/>
</dbReference>
<proteinExistence type="inferred from homology"/>
<keyword evidence="13" id="KW-0072">Autophagy</keyword>
<feature type="region of interest" description="Disordered" evidence="19">
    <location>
        <begin position="417"/>
        <end position="445"/>
    </location>
</feature>
<evidence type="ECO:0000256" key="17">
    <source>
        <dbReference type="ARBA" id="ARBA00024663"/>
    </source>
</evidence>
<evidence type="ECO:0000256" key="10">
    <source>
        <dbReference type="ARBA" id="ARBA00022963"/>
    </source>
</evidence>
<evidence type="ECO:0000256" key="3">
    <source>
        <dbReference type="ARBA" id="ARBA00004343"/>
    </source>
</evidence>
<accession>A0A5C3M1F8</accession>
<evidence type="ECO:0000256" key="20">
    <source>
        <dbReference type="SAM" id="SignalP"/>
    </source>
</evidence>
<evidence type="ECO:0000313" key="22">
    <source>
        <dbReference type="EMBL" id="TFK34831.1"/>
    </source>
</evidence>
<keyword evidence="20" id="KW-0732">Signal</keyword>
<dbReference type="GO" id="GO:0034727">
    <property type="term" value="P:piecemeal microautophagy of the nucleus"/>
    <property type="evidence" value="ECO:0007669"/>
    <property type="project" value="TreeGrafter"/>
</dbReference>
<evidence type="ECO:0000256" key="16">
    <source>
        <dbReference type="ARBA" id="ARBA00023180"/>
    </source>
</evidence>
<keyword evidence="10" id="KW-0442">Lipid degradation</keyword>
<protein>
    <recommendedName>
        <fullName evidence="6">triacylglycerol lipase</fullName>
        <ecNumber evidence="6">3.1.1.3</ecNumber>
    </recommendedName>
    <alternativeName>
        <fullName evidence="18">Autophagy-related protein 15</fullName>
    </alternativeName>
</protein>